<dbReference type="EMBL" id="JBHSDC010000022">
    <property type="protein sequence ID" value="MFC4232575.1"/>
    <property type="molecule type" value="Genomic_DNA"/>
</dbReference>
<evidence type="ECO:0000256" key="7">
    <source>
        <dbReference type="ARBA" id="ARBA00022989"/>
    </source>
</evidence>
<evidence type="ECO:0000313" key="14">
    <source>
        <dbReference type="EMBL" id="MFC4232575.1"/>
    </source>
</evidence>
<dbReference type="InterPro" id="IPR054491">
    <property type="entry name" value="MGH1-like_GH"/>
</dbReference>
<evidence type="ECO:0000256" key="2">
    <source>
        <dbReference type="ARBA" id="ARBA00010833"/>
    </source>
</evidence>
<dbReference type="RefSeq" id="WP_379014480.1">
    <property type="nucleotide sequence ID" value="NZ_JBHSDC010000022.1"/>
</dbReference>
<gene>
    <name evidence="14" type="ORF">ACFOW1_11770</name>
</gene>
<keyword evidence="9" id="KW-0325">Glycoprotein</keyword>
<evidence type="ECO:0000256" key="10">
    <source>
        <dbReference type="ARBA" id="ARBA00023295"/>
    </source>
</evidence>
<protein>
    <recommendedName>
        <fullName evidence="11">mannosyl-oligosaccharide glucosidase</fullName>
        <ecNumber evidence="11">3.2.1.106</ecNumber>
    </recommendedName>
</protein>
<evidence type="ECO:0000256" key="1">
    <source>
        <dbReference type="ARBA" id="ARBA00004648"/>
    </source>
</evidence>
<keyword evidence="15" id="KW-1185">Reference proteome</keyword>
<dbReference type="Proteomes" id="UP001595906">
    <property type="component" value="Unassembled WGS sequence"/>
</dbReference>
<sequence>MENKRIAENNTHSHWHKWGPYLSERQWGTVREDYSEHGSAWDYFPHDHARSRVYRWGEDGIAGISDNKQRLCLAVTLWNGQDDILKERMFGLTGPEGNHGEDVKELYYYLDNTPTHSYMKHLYKYPQSKFPYADLVNTNQHRSKDELEYELLNTGIFNNNAYFDVVTEYAKNSEEDILMQITVHNRANAEAPIWVLPTLWCRNLWSFGLMDTKPKILLSQLDKQQPNGVLEILHPELGIYFLYFDITEKVLFTENETNTERLYNVPNASPFVKDFFHTAIVNKDFVIIENKTEGTKAAPLYQYNVAAQSSVVIKLRLSNVEVSNPLGDQFKAIFEKRIAEANTFYQNIYKGNNADEALVQRQAFAGLLWSKQYFNIDIPTWLDGDIGMPKPPESRKHGRNSAWRTLNNEDIISMPDKWEYPWYAAWDLAFHCISLALVDAHFAKSQLILFLREWYMHPNGQIPAYEWAFGDVNPPVHAWACLQVYKTDKKNTGVGDLKFLKRVFQKLTLNFTWWVNRKDVKGNNVFEGGFLGLDNIGVFDRSAGLPGGALLEQADGTSWMAMYCLNMLEMSLLIAEEDDAYEDVATKFFEHFMLIAESLNKIGAGWTGSWDEKEGFFYDVLSMPNGDYIPLKVRSLVGLSTTFAVLKIDRELVKKLPDFYKRLLWFKAYHEKNSNYKVLHDFEESSDILLSLVPKDRMERLLDAMLDENEFLSDSGIRALSKIHKNGYHVNVKGEVYGLTYEPAESHTGLFGGNSNWRGPIWMPMNYMLIYALHIYHSYYKDKILTDFPTGSKNYFNLKDVANQLSKRLIAIFLKDAVGKRPVHGLDPIYEQSEYFKDLILFYEYFDGDTGRGVGATHQTGWTGLVAELIEKVNAE</sequence>
<evidence type="ECO:0000256" key="11">
    <source>
        <dbReference type="ARBA" id="ARBA00038888"/>
    </source>
</evidence>
<dbReference type="PANTHER" id="PTHR10412:SF11">
    <property type="entry name" value="MANNOSYL-OLIGOSACCHARIDE GLUCOSIDASE"/>
    <property type="match status" value="1"/>
</dbReference>
<dbReference type="InterPro" id="IPR012341">
    <property type="entry name" value="6hp_glycosidase-like_sf"/>
</dbReference>
<comment type="subcellular location">
    <subcellularLocation>
        <location evidence="1">Endoplasmic reticulum membrane</location>
        <topology evidence="1">Single-pass type II membrane protein</topology>
    </subcellularLocation>
</comment>
<dbReference type="InterPro" id="IPR004888">
    <property type="entry name" value="Glycoside_hydrolase_63"/>
</dbReference>
<dbReference type="SUPFAM" id="SSF48208">
    <property type="entry name" value="Six-hairpin glycosidases"/>
    <property type="match status" value="1"/>
</dbReference>
<dbReference type="Pfam" id="PF03200">
    <property type="entry name" value="Glyco_hydro_63"/>
    <property type="match status" value="1"/>
</dbReference>
<keyword evidence="4" id="KW-0378">Hydrolase</keyword>
<evidence type="ECO:0000256" key="5">
    <source>
        <dbReference type="ARBA" id="ARBA00022824"/>
    </source>
</evidence>
<dbReference type="PANTHER" id="PTHR10412">
    <property type="entry name" value="MANNOSYL-OLIGOSACCHARIDE GLUCOSIDASE"/>
    <property type="match status" value="1"/>
</dbReference>
<evidence type="ECO:0000256" key="3">
    <source>
        <dbReference type="ARBA" id="ARBA00022692"/>
    </source>
</evidence>
<keyword evidence="10" id="KW-0326">Glycosidase</keyword>
<evidence type="ECO:0000256" key="9">
    <source>
        <dbReference type="ARBA" id="ARBA00023180"/>
    </source>
</evidence>
<dbReference type="InterPro" id="IPR031335">
    <property type="entry name" value="Glyco_hydro_63_C"/>
</dbReference>
<feature type="domain" description="Mannosylglycerate hydrolase MGH1-like glycoside hydrolase" evidence="13">
    <location>
        <begin position="420"/>
        <end position="526"/>
    </location>
</feature>
<evidence type="ECO:0000259" key="12">
    <source>
        <dbReference type="Pfam" id="PF03200"/>
    </source>
</evidence>
<accession>A0ABV8PZ85</accession>
<keyword evidence="3" id="KW-0812">Transmembrane</keyword>
<dbReference type="Gene3D" id="1.50.10.10">
    <property type="match status" value="1"/>
</dbReference>
<evidence type="ECO:0000256" key="8">
    <source>
        <dbReference type="ARBA" id="ARBA00023136"/>
    </source>
</evidence>
<comment type="similarity">
    <text evidence="2">Belongs to the glycosyl hydrolase 63 family.</text>
</comment>
<keyword evidence="7" id="KW-1133">Transmembrane helix</keyword>
<feature type="domain" description="Glycosyl hydrolase family 63 C-terminal" evidence="12">
    <location>
        <begin position="684"/>
        <end position="779"/>
    </location>
</feature>
<proteinExistence type="inferred from homology"/>
<organism evidence="14 15">
    <name type="scientific">Parasediminibacterium paludis</name>
    <dbReference type="NCBI Taxonomy" id="908966"/>
    <lineage>
        <taxon>Bacteria</taxon>
        <taxon>Pseudomonadati</taxon>
        <taxon>Bacteroidota</taxon>
        <taxon>Chitinophagia</taxon>
        <taxon>Chitinophagales</taxon>
        <taxon>Chitinophagaceae</taxon>
        <taxon>Parasediminibacterium</taxon>
    </lineage>
</organism>
<evidence type="ECO:0000256" key="4">
    <source>
        <dbReference type="ARBA" id="ARBA00022801"/>
    </source>
</evidence>
<reference evidence="15" key="1">
    <citation type="journal article" date="2019" name="Int. J. Syst. Evol. Microbiol.">
        <title>The Global Catalogue of Microorganisms (GCM) 10K type strain sequencing project: providing services to taxonomists for standard genome sequencing and annotation.</title>
        <authorList>
            <consortium name="The Broad Institute Genomics Platform"/>
            <consortium name="The Broad Institute Genome Sequencing Center for Infectious Disease"/>
            <person name="Wu L."/>
            <person name="Ma J."/>
        </authorList>
    </citation>
    <scope>NUCLEOTIDE SEQUENCE [LARGE SCALE GENOMIC DNA]</scope>
    <source>
        <strain evidence="15">CECT 8010</strain>
    </source>
</reference>
<keyword evidence="5" id="KW-0256">Endoplasmic reticulum</keyword>
<keyword evidence="8" id="KW-0472">Membrane</keyword>
<evidence type="ECO:0000256" key="6">
    <source>
        <dbReference type="ARBA" id="ARBA00022968"/>
    </source>
</evidence>
<dbReference type="InterPro" id="IPR008928">
    <property type="entry name" value="6-hairpin_glycosidase_sf"/>
</dbReference>
<dbReference type="EC" id="3.2.1.106" evidence="11"/>
<keyword evidence="6" id="KW-0735">Signal-anchor</keyword>
<comment type="caution">
    <text evidence="14">The sequence shown here is derived from an EMBL/GenBank/DDBJ whole genome shotgun (WGS) entry which is preliminary data.</text>
</comment>
<evidence type="ECO:0000313" key="15">
    <source>
        <dbReference type="Proteomes" id="UP001595906"/>
    </source>
</evidence>
<dbReference type="Pfam" id="PF22422">
    <property type="entry name" value="MGH1-like_GH"/>
    <property type="match status" value="1"/>
</dbReference>
<name>A0ABV8PZ85_9BACT</name>
<evidence type="ECO:0000259" key="13">
    <source>
        <dbReference type="Pfam" id="PF22422"/>
    </source>
</evidence>